<feature type="transmembrane region" description="Helical" evidence="7">
    <location>
        <begin position="302"/>
        <end position="323"/>
    </location>
</feature>
<evidence type="ECO:0000313" key="9">
    <source>
        <dbReference type="EMBL" id="WOQ69277.1"/>
    </source>
</evidence>
<evidence type="ECO:0000259" key="8">
    <source>
        <dbReference type="Pfam" id="PF02397"/>
    </source>
</evidence>
<evidence type="ECO:0000313" key="10">
    <source>
        <dbReference type="Proteomes" id="UP001329313"/>
    </source>
</evidence>
<dbReference type="NCBIfam" id="TIGR03025">
    <property type="entry name" value="EPS_sugtrans"/>
    <property type="match status" value="1"/>
</dbReference>
<dbReference type="GO" id="GO:0016020">
    <property type="term" value="C:membrane"/>
    <property type="evidence" value="ECO:0007669"/>
    <property type="project" value="UniProtKB-SubCell"/>
</dbReference>
<keyword evidence="10" id="KW-1185">Reference proteome</keyword>
<keyword evidence="5 7" id="KW-1133">Transmembrane helix</keyword>
<comment type="similarity">
    <text evidence="2">Belongs to the bacterial sugar transferase family.</text>
</comment>
<gene>
    <name evidence="9" type="ORF">RYJ27_11325</name>
</gene>
<dbReference type="InterPro" id="IPR017475">
    <property type="entry name" value="EPS_sugar_tfrase"/>
</dbReference>
<dbReference type="Pfam" id="PF13727">
    <property type="entry name" value="CoA_binding_3"/>
    <property type="match status" value="1"/>
</dbReference>
<feature type="transmembrane region" description="Helical" evidence="7">
    <location>
        <begin position="127"/>
        <end position="147"/>
    </location>
</feature>
<dbReference type="AlphaFoldDB" id="A0AAU0MFP8"/>
<evidence type="ECO:0000256" key="7">
    <source>
        <dbReference type="SAM" id="Phobius"/>
    </source>
</evidence>
<dbReference type="GO" id="GO:0016780">
    <property type="term" value="F:phosphotransferase activity, for other substituted phosphate groups"/>
    <property type="evidence" value="ECO:0007669"/>
    <property type="project" value="TreeGrafter"/>
</dbReference>
<keyword evidence="4 7" id="KW-0812">Transmembrane</keyword>
<dbReference type="EC" id="2.7.8.-" evidence="9"/>
<feature type="domain" description="Bacterial sugar transferase" evidence="8">
    <location>
        <begin position="297"/>
        <end position="485"/>
    </location>
</feature>
<feature type="transmembrane region" description="Helical" evidence="7">
    <location>
        <begin position="27"/>
        <end position="46"/>
    </location>
</feature>
<dbReference type="EMBL" id="CP137080">
    <property type="protein sequence ID" value="WOQ69277.1"/>
    <property type="molecule type" value="Genomic_DNA"/>
</dbReference>
<feature type="transmembrane region" description="Helical" evidence="7">
    <location>
        <begin position="99"/>
        <end position="121"/>
    </location>
</feature>
<name>A0AAU0MFP8_9MICO</name>
<dbReference type="InterPro" id="IPR003362">
    <property type="entry name" value="Bact_transf"/>
</dbReference>
<proteinExistence type="inferred from homology"/>
<dbReference type="KEGG" id="mliy:RYJ27_11325"/>
<evidence type="ECO:0000256" key="1">
    <source>
        <dbReference type="ARBA" id="ARBA00004141"/>
    </source>
</evidence>
<dbReference type="RefSeq" id="WP_330170408.1">
    <property type="nucleotide sequence ID" value="NZ_CP137080.1"/>
</dbReference>
<evidence type="ECO:0000256" key="2">
    <source>
        <dbReference type="ARBA" id="ARBA00006464"/>
    </source>
</evidence>
<evidence type="ECO:0000256" key="6">
    <source>
        <dbReference type="ARBA" id="ARBA00023136"/>
    </source>
</evidence>
<reference evidence="9 10" key="1">
    <citation type="submission" date="2023-10" db="EMBL/GenBank/DDBJ databases">
        <title>Y20.</title>
        <authorList>
            <person name="Zhang G."/>
            <person name="Ding Y."/>
        </authorList>
    </citation>
    <scope>NUCLEOTIDE SEQUENCE [LARGE SCALE GENOMIC DNA]</scope>
    <source>
        <strain evidence="9 10">Y20</strain>
    </source>
</reference>
<sequence length="492" mass="54238">MVTESLSHSIVRAPAALDWLSLYRRTLWVSDALVIAGVMFATQYVWFSLTGEPVSRPVDDIGPVTYTWLSTALILGWLVALAISGSYSDRVVGIGTAEYRKVMASAIYLFAILAVVSYLTSTPISRGYLLLACPAGTALLLLTRALWRRRLWAARRAGDAMSRVLVIGDDQESARIIAELGRMPEAGYRVVGVSGPGTRSDFSSAGVDVPFLGPVRDIDRMLEVTGADTVLVASDAALSAQSVKQISWQLEAGRQHLIMVPSLTDVGGPRMHLRPVAGFPLVHVETPRYSGRQRFVKRSFDVVGSGALLLVLAPLFGVLALLVRLSSRGPVFYRQERIGQEGVPFRMIKFRSMIPDADDMLQRLLAEQGKAGQPLFKLENDPRITPIGRILRKYSLDEFPQLINVFLGDMSLVGPRPQRKEEVAFYDSAAERRLIVKPGMSGLWQVSGRSALSWDEALRLDLYYVENWTLLGDVSILFRTFKAVFAPGDTAH</sequence>
<dbReference type="Gene3D" id="3.40.50.720">
    <property type="entry name" value="NAD(P)-binding Rossmann-like Domain"/>
    <property type="match status" value="1"/>
</dbReference>
<protein>
    <submittedName>
        <fullName evidence="9">Sugar transferase</fullName>
        <ecNumber evidence="9">2.7.8.-</ecNumber>
    </submittedName>
</protein>
<dbReference type="PANTHER" id="PTHR30576:SF10">
    <property type="entry name" value="SLL5057 PROTEIN"/>
    <property type="match status" value="1"/>
</dbReference>
<organism evidence="9 10">
    <name type="scientific">Microbacterium limosum</name>
    <dbReference type="NCBI Taxonomy" id="3079935"/>
    <lineage>
        <taxon>Bacteria</taxon>
        <taxon>Bacillati</taxon>
        <taxon>Actinomycetota</taxon>
        <taxon>Actinomycetes</taxon>
        <taxon>Micrococcales</taxon>
        <taxon>Microbacteriaceae</taxon>
        <taxon>Microbacterium</taxon>
    </lineage>
</organism>
<dbReference type="PANTHER" id="PTHR30576">
    <property type="entry name" value="COLANIC BIOSYNTHESIS UDP-GLUCOSE LIPID CARRIER TRANSFERASE"/>
    <property type="match status" value="1"/>
</dbReference>
<accession>A0AAU0MFP8</accession>
<evidence type="ECO:0000256" key="3">
    <source>
        <dbReference type="ARBA" id="ARBA00022679"/>
    </source>
</evidence>
<evidence type="ECO:0000256" key="4">
    <source>
        <dbReference type="ARBA" id="ARBA00022692"/>
    </source>
</evidence>
<dbReference type="Pfam" id="PF02397">
    <property type="entry name" value="Bac_transf"/>
    <property type="match status" value="1"/>
</dbReference>
<keyword evidence="3 9" id="KW-0808">Transferase</keyword>
<evidence type="ECO:0000256" key="5">
    <source>
        <dbReference type="ARBA" id="ARBA00022989"/>
    </source>
</evidence>
<dbReference type="Proteomes" id="UP001329313">
    <property type="component" value="Chromosome"/>
</dbReference>
<keyword evidence="6 7" id="KW-0472">Membrane</keyword>
<feature type="transmembrane region" description="Helical" evidence="7">
    <location>
        <begin position="66"/>
        <end position="87"/>
    </location>
</feature>
<comment type="subcellular location">
    <subcellularLocation>
        <location evidence="1">Membrane</location>
        <topology evidence="1">Multi-pass membrane protein</topology>
    </subcellularLocation>
</comment>